<gene>
    <name evidence="2" type="ORF">MZO42_01235</name>
</gene>
<proteinExistence type="predicted"/>
<dbReference type="EMBL" id="JALMLT010000001">
    <property type="protein sequence ID" value="MDT8757309.1"/>
    <property type="molecule type" value="Genomic_DNA"/>
</dbReference>
<dbReference type="Gene3D" id="3.40.50.2000">
    <property type="entry name" value="Glycogen Phosphorylase B"/>
    <property type="match status" value="2"/>
</dbReference>
<dbReference type="InterPro" id="IPR028098">
    <property type="entry name" value="Glyco_trans_4-like_N"/>
</dbReference>
<dbReference type="Pfam" id="PF13692">
    <property type="entry name" value="Glyco_trans_1_4"/>
    <property type="match status" value="1"/>
</dbReference>
<evidence type="ECO:0000259" key="1">
    <source>
        <dbReference type="Pfam" id="PF13439"/>
    </source>
</evidence>
<sequence>MKLLTVTHFYEAHGGGIERVAGRLNREFSALGHETLWAASDEDVLPDSNTAAPVPLPCWNLIERITGLPMPIPGFAGLRRLDRAIRESDAVVVHDALYVSSIAAMLLARRARKPVLLIQHIADIPFSSKLLQRVMALANRLVTRPMLRAADHLVFISDTTRRAFAGVRRRDAPLLLFNGVDTSIFHAGGHDARSELGFAHDEKIILFVGRFVEKKGLAVLERVARLRPAWRFVLAGRGLIDPRSWGLANVTLVEGRSGASLAALYRAADLLLLPSVGEGYPLVVQEAMACGLPVICGAETATADPDAAAWLRGVEIALADPDATAARVVTAIEALDIGAAEVERMRAYAARTYDWRAMAERIASVLRGA</sequence>
<dbReference type="PANTHER" id="PTHR45947">
    <property type="entry name" value="SULFOQUINOVOSYL TRANSFERASE SQD2"/>
    <property type="match status" value="1"/>
</dbReference>
<organism evidence="2">
    <name type="scientific">Sphingomonas psychrotolerans</name>
    <dbReference type="NCBI Taxonomy" id="1327635"/>
    <lineage>
        <taxon>Bacteria</taxon>
        <taxon>Pseudomonadati</taxon>
        <taxon>Pseudomonadota</taxon>
        <taxon>Alphaproteobacteria</taxon>
        <taxon>Sphingomonadales</taxon>
        <taxon>Sphingomonadaceae</taxon>
        <taxon>Sphingomonas</taxon>
    </lineage>
</organism>
<dbReference type="PANTHER" id="PTHR45947:SF3">
    <property type="entry name" value="SULFOQUINOVOSYL TRANSFERASE SQD2"/>
    <property type="match status" value="1"/>
</dbReference>
<name>A0ABU3MYC7_9SPHN</name>
<dbReference type="CDD" id="cd03801">
    <property type="entry name" value="GT4_PimA-like"/>
    <property type="match status" value="1"/>
</dbReference>
<feature type="domain" description="Glycosyltransferase subfamily 4-like N-terminal" evidence="1">
    <location>
        <begin position="15"/>
        <end position="183"/>
    </location>
</feature>
<dbReference type="SUPFAM" id="SSF53756">
    <property type="entry name" value="UDP-Glycosyltransferase/glycogen phosphorylase"/>
    <property type="match status" value="1"/>
</dbReference>
<dbReference type="Pfam" id="PF13439">
    <property type="entry name" value="Glyco_transf_4"/>
    <property type="match status" value="1"/>
</dbReference>
<evidence type="ECO:0000313" key="2">
    <source>
        <dbReference type="EMBL" id="MDT8757309.1"/>
    </source>
</evidence>
<dbReference type="InterPro" id="IPR050194">
    <property type="entry name" value="Glycosyltransferase_grp1"/>
</dbReference>
<reference evidence="2" key="1">
    <citation type="submission" date="2022-04" db="EMBL/GenBank/DDBJ databases">
        <title>Tomato heritable bacteria conferring resistance against bacterial wilt.</title>
        <authorList>
            <person name="Yin J."/>
        </authorList>
    </citation>
    <scope>NUCLEOTIDE SEQUENCE</scope>
    <source>
        <strain evidence="2">Cra20</strain>
    </source>
</reference>
<comment type="caution">
    <text evidence="2">The sequence shown here is derived from an EMBL/GenBank/DDBJ whole genome shotgun (WGS) entry which is preliminary data.</text>
</comment>
<protein>
    <submittedName>
        <fullName evidence="2">Glycosyltransferase family 4 protein</fullName>
    </submittedName>
</protein>
<accession>A0ABU3MYC7</accession>